<dbReference type="EMBL" id="FNVO01000008">
    <property type="protein sequence ID" value="SEG67170.1"/>
    <property type="molecule type" value="Genomic_DNA"/>
</dbReference>
<dbReference type="Gene3D" id="3.40.50.720">
    <property type="entry name" value="NAD(P)-binding Rossmann-like Domain"/>
    <property type="match status" value="1"/>
</dbReference>
<keyword evidence="3" id="KW-1185">Reference proteome</keyword>
<comment type="similarity">
    <text evidence="1">Belongs to the short-chain dehydrogenases/reductases (SDR) family.</text>
</comment>
<dbReference type="RefSeq" id="WP_103939393.1">
    <property type="nucleotide sequence ID" value="NZ_FNVO01000008.1"/>
</dbReference>
<evidence type="ECO:0000313" key="3">
    <source>
        <dbReference type="Proteomes" id="UP000236723"/>
    </source>
</evidence>
<sequence>MTGAQRPVAVVTGAARGIGAAVSAALAAAGYDLVLGDVPAPGAVAGLRYRLATADDLTAVEKRCRDLGAQVTALPCDVRSPSDVARLVGAAGPGDLVAAVAVAGIIGADGPAWEQTPADLDRDLSVNLHGVANLARAAVPRLLLAPRGRGRFVAVVSSAGERGLPRLASYVAAKHAALGYVRALAADLGPSGVTANAVLPGSTATALLDHTAGVYGLDGAAELARHQRLARLLDPAEIASAVVWLCSEGASATTGAALNVDGGFTG</sequence>
<organism evidence="2 3">
    <name type="scientific">Thermomonospora echinospora</name>
    <dbReference type="NCBI Taxonomy" id="1992"/>
    <lineage>
        <taxon>Bacteria</taxon>
        <taxon>Bacillati</taxon>
        <taxon>Actinomycetota</taxon>
        <taxon>Actinomycetes</taxon>
        <taxon>Streptosporangiales</taxon>
        <taxon>Thermomonosporaceae</taxon>
        <taxon>Thermomonospora</taxon>
    </lineage>
</organism>
<dbReference type="GO" id="GO:0032787">
    <property type="term" value="P:monocarboxylic acid metabolic process"/>
    <property type="evidence" value="ECO:0007669"/>
    <property type="project" value="UniProtKB-ARBA"/>
</dbReference>
<dbReference type="InterPro" id="IPR020904">
    <property type="entry name" value="Sc_DH/Rdtase_CS"/>
</dbReference>
<dbReference type="AlphaFoldDB" id="A0A1H6C2D5"/>
<evidence type="ECO:0000256" key="1">
    <source>
        <dbReference type="ARBA" id="ARBA00006484"/>
    </source>
</evidence>
<accession>A0A1H6C2D5</accession>
<dbReference type="SUPFAM" id="SSF51735">
    <property type="entry name" value="NAD(P)-binding Rossmann-fold domains"/>
    <property type="match status" value="1"/>
</dbReference>
<evidence type="ECO:0000313" key="2">
    <source>
        <dbReference type="EMBL" id="SEG67170.1"/>
    </source>
</evidence>
<name>A0A1H6C2D5_9ACTN</name>
<protein>
    <submittedName>
        <fullName evidence="2">SDR family mycofactocin-dependent oxidoreductase</fullName>
    </submittedName>
</protein>
<dbReference type="InterPro" id="IPR050259">
    <property type="entry name" value="SDR"/>
</dbReference>
<dbReference type="OrthoDB" id="9786435at2"/>
<dbReference type="Pfam" id="PF13561">
    <property type="entry name" value="adh_short_C2"/>
    <property type="match status" value="1"/>
</dbReference>
<dbReference type="InterPro" id="IPR030981">
    <property type="entry name" value="SDR_subfam_2"/>
</dbReference>
<dbReference type="PRINTS" id="PR00081">
    <property type="entry name" value="GDHRDH"/>
</dbReference>
<dbReference type="PANTHER" id="PTHR42879:SF2">
    <property type="entry name" value="3-OXOACYL-[ACYL-CARRIER-PROTEIN] REDUCTASE FABG"/>
    <property type="match status" value="1"/>
</dbReference>
<dbReference type="InterPro" id="IPR002347">
    <property type="entry name" value="SDR_fam"/>
</dbReference>
<dbReference type="PANTHER" id="PTHR42879">
    <property type="entry name" value="3-OXOACYL-(ACYL-CARRIER-PROTEIN) REDUCTASE"/>
    <property type="match status" value="1"/>
</dbReference>
<dbReference type="CDD" id="cd05233">
    <property type="entry name" value="SDR_c"/>
    <property type="match status" value="1"/>
</dbReference>
<gene>
    <name evidence="2" type="ORF">SAMN04489712_108260</name>
</gene>
<dbReference type="NCBIfam" id="TIGR04504">
    <property type="entry name" value="SDR_subfam_2"/>
    <property type="match status" value="1"/>
</dbReference>
<dbReference type="Proteomes" id="UP000236723">
    <property type="component" value="Unassembled WGS sequence"/>
</dbReference>
<proteinExistence type="inferred from homology"/>
<dbReference type="InterPro" id="IPR036291">
    <property type="entry name" value="NAD(P)-bd_dom_sf"/>
</dbReference>
<reference evidence="3" key="1">
    <citation type="submission" date="2016-10" db="EMBL/GenBank/DDBJ databases">
        <authorList>
            <person name="Varghese N."/>
            <person name="Submissions S."/>
        </authorList>
    </citation>
    <scope>NUCLEOTIDE SEQUENCE [LARGE SCALE GENOMIC DNA]</scope>
    <source>
        <strain evidence="3">DSM 43163</strain>
    </source>
</reference>
<dbReference type="PROSITE" id="PS00061">
    <property type="entry name" value="ADH_SHORT"/>
    <property type="match status" value="1"/>
</dbReference>